<name>A0ABW1XSJ5_9ALTE</name>
<dbReference type="GO" id="GO:0016829">
    <property type="term" value="F:lyase activity"/>
    <property type="evidence" value="ECO:0007669"/>
    <property type="project" value="UniProtKB-KW"/>
</dbReference>
<dbReference type="RefSeq" id="WP_131257552.1">
    <property type="nucleotide sequence ID" value="NZ_JBHSUS010000001.1"/>
</dbReference>
<proteinExistence type="inferred from homology"/>
<dbReference type="PANTHER" id="PTHR10224">
    <property type="entry name" value="ES1 PROTEIN HOMOLOG, MITOCHONDRIAL"/>
    <property type="match status" value="1"/>
</dbReference>
<dbReference type="SUPFAM" id="SSF52317">
    <property type="entry name" value="Class I glutamine amidotransferase-like"/>
    <property type="match status" value="1"/>
</dbReference>
<accession>A0ABW1XSJ5</accession>
<sequence length="223" mass="24059">MKKVAIILSGCGVYDGAEIHEAVLTMLAVRLAGASYRCFAPDKTQLHVINHLTGQPQPDETRNVLVESARIARGDIQPLSDCHARDFDVCLVPGGFGAAKNLCSFATEGSAMSVDSEVVRVCREFSQADKPLGYACISPAMVAKIHGEGISVTIGNDKETALALENMGAKHVNCEVNDVVLDKAHKVVTTPAYMLATNIEQAWEGIQKWVMQVLALAEKHHTF</sequence>
<dbReference type="Gene3D" id="3.40.50.880">
    <property type="match status" value="1"/>
</dbReference>
<dbReference type="CDD" id="cd03133">
    <property type="entry name" value="GATase1_ES1"/>
    <property type="match status" value="1"/>
</dbReference>
<comment type="catalytic activity">
    <reaction evidence="1">
        <text>glyoxal + H2O = glycolate + H(+)</text>
        <dbReference type="Rhea" id="RHEA:51672"/>
        <dbReference type="ChEBI" id="CHEBI:15377"/>
        <dbReference type="ChEBI" id="CHEBI:15378"/>
        <dbReference type="ChEBI" id="CHEBI:29805"/>
        <dbReference type="ChEBI" id="CHEBI:34779"/>
    </reaction>
</comment>
<keyword evidence="1 2" id="KW-0456">Lyase</keyword>
<dbReference type="InterPro" id="IPR029062">
    <property type="entry name" value="Class_I_gatase-like"/>
</dbReference>
<keyword evidence="3" id="KW-1185">Reference proteome</keyword>
<dbReference type="PANTHER" id="PTHR10224:SF12">
    <property type="entry name" value="GLYOXALASE ELBB"/>
    <property type="match status" value="1"/>
</dbReference>
<gene>
    <name evidence="2" type="primary">elbB</name>
    <name evidence="2" type="ORF">ACFP85_16190</name>
</gene>
<evidence type="ECO:0000313" key="2">
    <source>
        <dbReference type="EMBL" id="MFC6441695.1"/>
    </source>
</evidence>
<dbReference type="InterPro" id="IPR026041">
    <property type="entry name" value="ElbB"/>
</dbReference>
<evidence type="ECO:0000313" key="3">
    <source>
        <dbReference type="Proteomes" id="UP001596364"/>
    </source>
</evidence>
<protein>
    <recommendedName>
        <fullName evidence="1">Glyoxalase</fullName>
    </recommendedName>
</protein>
<evidence type="ECO:0000256" key="1">
    <source>
        <dbReference type="PIRNR" id="PIRNR006320"/>
    </source>
</evidence>
<reference evidence="3" key="1">
    <citation type="journal article" date="2019" name="Int. J. Syst. Evol. Microbiol.">
        <title>The Global Catalogue of Microorganisms (GCM) 10K type strain sequencing project: providing services to taxonomists for standard genome sequencing and annotation.</title>
        <authorList>
            <consortium name="The Broad Institute Genomics Platform"/>
            <consortium name="The Broad Institute Genome Sequencing Center for Infectious Disease"/>
            <person name="Wu L."/>
            <person name="Ma J."/>
        </authorList>
    </citation>
    <scope>NUCLEOTIDE SEQUENCE [LARGE SCALE GENOMIC DNA]</scope>
    <source>
        <strain evidence="3">CGMCC 1.16031</strain>
    </source>
</reference>
<dbReference type="NCBIfam" id="NF008747">
    <property type="entry name" value="PRK11780.1"/>
    <property type="match status" value="1"/>
</dbReference>
<dbReference type="PIRSF" id="PIRSF006320">
    <property type="entry name" value="Elb2"/>
    <property type="match status" value="1"/>
</dbReference>
<comment type="caution">
    <text evidence="2">The sequence shown here is derived from an EMBL/GenBank/DDBJ whole genome shotgun (WGS) entry which is preliminary data.</text>
</comment>
<dbReference type="Proteomes" id="UP001596364">
    <property type="component" value="Unassembled WGS sequence"/>
</dbReference>
<comment type="similarity">
    <text evidence="1">Belongs to the peptidase C56 family.</text>
</comment>
<comment type="function">
    <text evidence="1">Displays glyoxalase activity, catalyzing the conversion of glyoxal to glycolate.</text>
</comment>
<dbReference type="EMBL" id="JBHSUS010000001">
    <property type="protein sequence ID" value="MFC6441695.1"/>
    <property type="molecule type" value="Genomic_DNA"/>
</dbReference>
<organism evidence="2 3">
    <name type="scientific">Pseudobowmanella zhangzhouensis</name>
    <dbReference type="NCBI Taxonomy" id="1537679"/>
    <lineage>
        <taxon>Bacteria</taxon>
        <taxon>Pseudomonadati</taxon>
        <taxon>Pseudomonadota</taxon>
        <taxon>Gammaproteobacteria</taxon>
        <taxon>Alteromonadales</taxon>
        <taxon>Alteromonadaceae</taxon>
    </lineage>
</organism>